<gene>
    <name evidence="12" type="ORF">JHL17_34770</name>
</gene>
<feature type="transmembrane region" description="Helical" evidence="8">
    <location>
        <begin position="124"/>
        <end position="146"/>
    </location>
</feature>
<feature type="transmembrane region" description="Helical" evidence="8">
    <location>
        <begin position="346"/>
        <end position="368"/>
    </location>
</feature>
<comment type="caution">
    <text evidence="12">The sequence shown here is derived from an EMBL/GenBank/DDBJ whole genome shotgun (WGS) entry which is preliminary data.</text>
</comment>
<evidence type="ECO:0000256" key="4">
    <source>
        <dbReference type="ARBA" id="ARBA00022692"/>
    </source>
</evidence>
<dbReference type="Gene3D" id="2.30.30.60">
    <property type="match status" value="1"/>
</dbReference>
<dbReference type="InterPro" id="IPR011066">
    <property type="entry name" value="MscS_channel_C_sf"/>
</dbReference>
<dbReference type="Gene3D" id="3.30.70.100">
    <property type="match status" value="1"/>
</dbReference>
<dbReference type="InterPro" id="IPR010920">
    <property type="entry name" value="LSM_dom_sf"/>
</dbReference>
<feature type="transmembrane region" description="Helical" evidence="8">
    <location>
        <begin position="180"/>
        <end position="200"/>
    </location>
</feature>
<evidence type="ECO:0000256" key="8">
    <source>
        <dbReference type="SAM" id="Phobius"/>
    </source>
</evidence>
<proteinExistence type="inferred from homology"/>
<accession>A0ABS1FGM0</accession>
<evidence type="ECO:0000313" key="13">
    <source>
        <dbReference type="Proteomes" id="UP000652760"/>
    </source>
</evidence>
<dbReference type="SUPFAM" id="SSF82689">
    <property type="entry name" value="Mechanosensitive channel protein MscS (YggB), C-terminal domain"/>
    <property type="match status" value="1"/>
</dbReference>
<keyword evidence="4 8" id="KW-0812">Transmembrane</keyword>
<keyword evidence="13" id="KW-1185">Reference proteome</keyword>
<feature type="transmembrane region" description="Helical" evidence="8">
    <location>
        <begin position="445"/>
        <end position="465"/>
    </location>
</feature>
<keyword evidence="5 8" id="KW-1133">Transmembrane helix</keyword>
<organism evidence="12 13">
    <name type="scientific">Azospirillum endophyticum</name>
    <dbReference type="NCBI Taxonomy" id="2800326"/>
    <lineage>
        <taxon>Bacteria</taxon>
        <taxon>Pseudomonadati</taxon>
        <taxon>Pseudomonadota</taxon>
        <taxon>Alphaproteobacteria</taxon>
        <taxon>Rhodospirillales</taxon>
        <taxon>Azospirillaceae</taxon>
        <taxon>Azospirillum</taxon>
    </lineage>
</organism>
<feature type="transmembrane region" description="Helical" evidence="8">
    <location>
        <begin position="380"/>
        <end position="402"/>
    </location>
</feature>
<name>A0ABS1FGM0_9PROT</name>
<dbReference type="Pfam" id="PF21082">
    <property type="entry name" value="MS_channel_3rd"/>
    <property type="match status" value="1"/>
</dbReference>
<keyword evidence="3" id="KW-1003">Cell membrane</keyword>
<sequence>MPTALLLTRALHLRFRWPVRFRVAAPLLLLALLSAAAASAQTPSPQTPSTETSSPQAPPAAAAPPPASTSAADGLMMLMLSEGRDRMAGFRGKLAKRLRATPEIPSAIATTLAAQSPTGEPVHFLRIIGLIIASMAVGHGAQHLVYERPVARRLLPRPAEPRPGGSVLAARFPRLVAHTLLTLGGMILATVIGFGLATALTPEPTPMTEKTAILTGVGYLLVWAIALFWRLVLPPGTAMGLGTGPGTGPGIGRGADDGLAPAVRRMRRDLTASGAFGVALMIATIWLEALGMPYDPHAVLVALFGLLTVLATLGALYANRRTVDRAFLAGRPAGTVATLERLTLRLWFPVVVVYFAYAWATLVNRLILGWPTELPLLLGAYTVAGAILAVYATVTYATEWLFHQRRTLWRPLDDGKDGDRDDTGEPADAPRAATLDSYEALARRVAGILAAAAGVAVTLSVWNVPRMHGDAADRLVSIMTVCLIGYVAYHGVRIGIDRRIAEEGPVPGTVPGDEGSGHGSASRLATLLPLVRNFFLLSIVGAILISVLMELGVNIAPLFAGAGIAGIAIGFGAQTLIRDIFSGAFFLIDDAFRKGEYIEIGSIRGTVEKISVRSMQLRHHRGPLHTVPFGEIHQLTNYSRDWVIMKLPLRITYDTDVEKVRKHIKQLGEALLDDPDLGPKFLQPLKSQGVIQMEDSAMILRVKFMTRPGDQWEIRKRVFQELHALFRREGIRFAHREVTVRFAAEATATDPTGGPIGEEARTLAAGAVLHTLGEDALDAEAAAGRRKGAL</sequence>
<evidence type="ECO:0000256" key="5">
    <source>
        <dbReference type="ARBA" id="ARBA00022989"/>
    </source>
</evidence>
<dbReference type="RefSeq" id="WP_200199224.1">
    <property type="nucleotide sequence ID" value="NZ_JAENHM010000088.1"/>
</dbReference>
<feature type="compositionally biased region" description="Pro residues" evidence="7">
    <location>
        <begin position="56"/>
        <end position="67"/>
    </location>
</feature>
<feature type="domain" description="Mechanosensitive ion channel MscS" evidence="10">
    <location>
        <begin position="575"/>
        <end position="640"/>
    </location>
</feature>
<feature type="region of interest" description="Disordered" evidence="7">
    <location>
        <begin position="41"/>
        <end position="69"/>
    </location>
</feature>
<evidence type="ECO:0000256" key="9">
    <source>
        <dbReference type="SAM" id="SignalP"/>
    </source>
</evidence>
<feature type="transmembrane region" description="Helical" evidence="8">
    <location>
        <begin position="555"/>
        <end position="577"/>
    </location>
</feature>
<evidence type="ECO:0000259" key="10">
    <source>
        <dbReference type="Pfam" id="PF00924"/>
    </source>
</evidence>
<feature type="signal peptide" evidence="9">
    <location>
        <begin position="1"/>
        <end position="40"/>
    </location>
</feature>
<dbReference type="EMBL" id="JAENHM010000088">
    <property type="protein sequence ID" value="MBK1842569.1"/>
    <property type="molecule type" value="Genomic_DNA"/>
</dbReference>
<dbReference type="InterPro" id="IPR006685">
    <property type="entry name" value="MscS_channel_2nd"/>
</dbReference>
<feature type="transmembrane region" description="Helical" evidence="8">
    <location>
        <begin position="270"/>
        <end position="287"/>
    </location>
</feature>
<protein>
    <submittedName>
        <fullName evidence="12">Mechanosensitive ion channel family protein</fullName>
    </submittedName>
</protein>
<evidence type="ECO:0000256" key="6">
    <source>
        <dbReference type="ARBA" id="ARBA00023136"/>
    </source>
</evidence>
<evidence type="ECO:0000313" key="12">
    <source>
        <dbReference type="EMBL" id="MBK1842569.1"/>
    </source>
</evidence>
<dbReference type="SUPFAM" id="SSF82861">
    <property type="entry name" value="Mechanosensitive channel protein MscS (YggB), transmembrane region"/>
    <property type="match status" value="1"/>
</dbReference>
<dbReference type="InterPro" id="IPR011014">
    <property type="entry name" value="MscS_channel_TM-2"/>
</dbReference>
<evidence type="ECO:0000259" key="11">
    <source>
        <dbReference type="Pfam" id="PF21082"/>
    </source>
</evidence>
<evidence type="ECO:0000256" key="1">
    <source>
        <dbReference type="ARBA" id="ARBA00004651"/>
    </source>
</evidence>
<keyword evidence="6 8" id="KW-0472">Membrane</keyword>
<keyword evidence="9" id="KW-0732">Signal</keyword>
<feature type="transmembrane region" description="Helical" evidence="8">
    <location>
        <begin position="530"/>
        <end position="549"/>
    </location>
</feature>
<feature type="chain" id="PRO_5045204694" evidence="9">
    <location>
        <begin position="41"/>
        <end position="790"/>
    </location>
</feature>
<feature type="compositionally biased region" description="Low complexity" evidence="7">
    <location>
        <begin position="41"/>
        <end position="55"/>
    </location>
</feature>
<feature type="domain" description="Mechanosensitive ion channel MscS C-terminal" evidence="11">
    <location>
        <begin position="650"/>
        <end position="733"/>
    </location>
</feature>
<reference evidence="13" key="1">
    <citation type="submission" date="2021-01" db="EMBL/GenBank/DDBJ databases">
        <title>Genome public.</title>
        <authorList>
            <person name="Liu C."/>
            <person name="Sun Q."/>
        </authorList>
    </citation>
    <scope>NUCLEOTIDE SEQUENCE [LARGE SCALE GENOMIC DNA]</scope>
    <source>
        <strain evidence="13">YIM B02556</strain>
    </source>
</reference>
<dbReference type="InterPro" id="IPR023408">
    <property type="entry name" value="MscS_beta-dom_sf"/>
</dbReference>
<dbReference type="PANTHER" id="PTHR30460:SF0">
    <property type="entry name" value="MODERATE CONDUCTANCE MECHANOSENSITIVE CHANNEL YBIO"/>
    <property type="match status" value="1"/>
</dbReference>
<evidence type="ECO:0000256" key="7">
    <source>
        <dbReference type="SAM" id="MobiDB-lite"/>
    </source>
</evidence>
<feature type="transmembrane region" description="Helical" evidence="8">
    <location>
        <begin position="212"/>
        <end position="233"/>
    </location>
</feature>
<comment type="subcellular location">
    <subcellularLocation>
        <location evidence="1">Cell membrane</location>
        <topology evidence="1">Multi-pass membrane protein</topology>
    </subcellularLocation>
</comment>
<dbReference type="PANTHER" id="PTHR30460">
    <property type="entry name" value="MODERATE CONDUCTANCE MECHANOSENSITIVE CHANNEL YBIO"/>
    <property type="match status" value="1"/>
</dbReference>
<dbReference type="Gene3D" id="1.10.287.1260">
    <property type="match status" value="1"/>
</dbReference>
<dbReference type="SUPFAM" id="SSF50182">
    <property type="entry name" value="Sm-like ribonucleoproteins"/>
    <property type="match status" value="1"/>
</dbReference>
<dbReference type="Proteomes" id="UP000652760">
    <property type="component" value="Unassembled WGS sequence"/>
</dbReference>
<evidence type="ECO:0000256" key="2">
    <source>
        <dbReference type="ARBA" id="ARBA00008017"/>
    </source>
</evidence>
<comment type="similarity">
    <text evidence="2">Belongs to the MscS (TC 1.A.23) family.</text>
</comment>
<dbReference type="Pfam" id="PF00924">
    <property type="entry name" value="MS_channel_2nd"/>
    <property type="match status" value="1"/>
</dbReference>
<dbReference type="InterPro" id="IPR045276">
    <property type="entry name" value="YbiO_bact"/>
</dbReference>
<feature type="transmembrane region" description="Helical" evidence="8">
    <location>
        <begin position="299"/>
        <end position="318"/>
    </location>
</feature>
<dbReference type="InterPro" id="IPR049278">
    <property type="entry name" value="MS_channel_C"/>
</dbReference>
<evidence type="ECO:0000256" key="3">
    <source>
        <dbReference type="ARBA" id="ARBA00022475"/>
    </source>
</evidence>